<accession>A0A1C3NTT3</accession>
<keyword evidence="8" id="KW-1185">Reference proteome</keyword>
<dbReference type="PANTHER" id="PTHR39087:SF2">
    <property type="entry name" value="UPF0104 MEMBRANE PROTEIN MJ1595"/>
    <property type="match status" value="1"/>
</dbReference>
<name>A0A1C3NTT3_9ACTN</name>
<gene>
    <name evidence="7" type="ORF">FDG2_0497</name>
</gene>
<evidence type="ECO:0000256" key="4">
    <source>
        <dbReference type="ARBA" id="ARBA00022989"/>
    </source>
</evidence>
<evidence type="ECO:0008006" key="9">
    <source>
        <dbReference type="Google" id="ProtNLM"/>
    </source>
</evidence>
<keyword evidence="3 6" id="KW-0812">Transmembrane</keyword>
<feature type="transmembrane region" description="Helical" evidence="6">
    <location>
        <begin position="39"/>
        <end position="60"/>
    </location>
</feature>
<dbReference type="PANTHER" id="PTHR39087">
    <property type="entry name" value="UPF0104 MEMBRANE PROTEIN MJ1595"/>
    <property type="match status" value="1"/>
</dbReference>
<evidence type="ECO:0000256" key="2">
    <source>
        <dbReference type="ARBA" id="ARBA00022475"/>
    </source>
</evidence>
<dbReference type="GO" id="GO:0005886">
    <property type="term" value="C:plasma membrane"/>
    <property type="evidence" value="ECO:0007669"/>
    <property type="project" value="UniProtKB-SubCell"/>
</dbReference>
<proteinExistence type="predicted"/>
<dbReference type="Pfam" id="PF03706">
    <property type="entry name" value="LPG_synthase_TM"/>
    <property type="match status" value="1"/>
</dbReference>
<evidence type="ECO:0000313" key="7">
    <source>
        <dbReference type="EMBL" id="SBW18074.1"/>
    </source>
</evidence>
<sequence length="178" mass="18400">MLSGIVRAPNRAALLWGGSAAIPLLHAATLWFVVQALHLPMGAGSVFAVYFAASAASALVPSPGCFGSLDAALTAAIVAAWQSATAAVAAVLGYRLITVWLPMAPSACVLAALVRRGHLWPWGLRRALREAAVDARLDTVRGPGPGLSLARDLAGTAGGRPTPTDIDPMRFTLLLPYP</sequence>
<organism evidence="7 8">
    <name type="scientific">Candidatus Protofrankia californiensis</name>
    <dbReference type="NCBI Taxonomy" id="1839754"/>
    <lineage>
        <taxon>Bacteria</taxon>
        <taxon>Bacillati</taxon>
        <taxon>Actinomycetota</taxon>
        <taxon>Actinomycetes</taxon>
        <taxon>Frankiales</taxon>
        <taxon>Frankiaceae</taxon>
        <taxon>Protofrankia</taxon>
    </lineage>
</organism>
<keyword evidence="4 6" id="KW-1133">Transmembrane helix</keyword>
<dbReference type="AlphaFoldDB" id="A0A1C3NTT3"/>
<keyword evidence="2" id="KW-1003">Cell membrane</keyword>
<feature type="transmembrane region" description="Helical" evidence="6">
    <location>
        <begin position="12"/>
        <end position="33"/>
    </location>
</feature>
<evidence type="ECO:0000256" key="3">
    <source>
        <dbReference type="ARBA" id="ARBA00022692"/>
    </source>
</evidence>
<feature type="transmembrane region" description="Helical" evidence="6">
    <location>
        <begin position="97"/>
        <end position="114"/>
    </location>
</feature>
<protein>
    <recommendedName>
        <fullName evidence="9">Integral membrane protein</fullName>
    </recommendedName>
</protein>
<evidence type="ECO:0000256" key="6">
    <source>
        <dbReference type="SAM" id="Phobius"/>
    </source>
</evidence>
<feature type="transmembrane region" description="Helical" evidence="6">
    <location>
        <begin position="72"/>
        <end position="91"/>
    </location>
</feature>
<dbReference type="InterPro" id="IPR022791">
    <property type="entry name" value="L-PG_synthase/AglD"/>
</dbReference>
<evidence type="ECO:0000256" key="5">
    <source>
        <dbReference type="ARBA" id="ARBA00023136"/>
    </source>
</evidence>
<evidence type="ECO:0000256" key="1">
    <source>
        <dbReference type="ARBA" id="ARBA00004651"/>
    </source>
</evidence>
<dbReference type="EMBL" id="FLUV01000199">
    <property type="protein sequence ID" value="SBW18074.1"/>
    <property type="molecule type" value="Genomic_DNA"/>
</dbReference>
<reference evidence="8" key="1">
    <citation type="submission" date="2016-02" db="EMBL/GenBank/DDBJ databases">
        <authorList>
            <person name="Wibberg D."/>
        </authorList>
    </citation>
    <scope>NUCLEOTIDE SEQUENCE [LARGE SCALE GENOMIC DNA]</scope>
</reference>
<keyword evidence="5 6" id="KW-0472">Membrane</keyword>
<comment type="subcellular location">
    <subcellularLocation>
        <location evidence="1">Cell membrane</location>
        <topology evidence="1">Multi-pass membrane protein</topology>
    </subcellularLocation>
</comment>
<dbReference type="Proteomes" id="UP000199013">
    <property type="component" value="Unassembled WGS sequence"/>
</dbReference>
<evidence type="ECO:0000313" key="8">
    <source>
        <dbReference type="Proteomes" id="UP000199013"/>
    </source>
</evidence>